<evidence type="ECO:0000313" key="1">
    <source>
        <dbReference type="EMBL" id="KUL20273.1"/>
    </source>
</evidence>
<organism evidence="1 2">
    <name type="scientific">Chlorobium limicola</name>
    <dbReference type="NCBI Taxonomy" id="1092"/>
    <lineage>
        <taxon>Bacteria</taxon>
        <taxon>Pseudomonadati</taxon>
        <taxon>Chlorobiota</taxon>
        <taxon>Chlorobiia</taxon>
        <taxon>Chlorobiales</taxon>
        <taxon>Chlorobiaceae</taxon>
        <taxon>Chlorobium/Pelodictyon group</taxon>
        <taxon>Chlorobium</taxon>
    </lineage>
</organism>
<dbReference type="AlphaFoldDB" id="A0A101J4V9"/>
<dbReference type="Proteomes" id="UP000053937">
    <property type="component" value="Unassembled WGS sequence"/>
</dbReference>
<dbReference type="EMBL" id="LMBR01000250">
    <property type="protein sequence ID" value="KUL20273.1"/>
    <property type="molecule type" value="Genomic_DNA"/>
</dbReference>
<proteinExistence type="predicted"/>
<gene>
    <name evidence="1" type="ORF">ASB62_09825</name>
</gene>
<protein>
    <submittedName>
        <fullName evidence="1">Uncharacterized protein</fullName>
    </submittedName>
</protein>
<reference evidence="1 2" key="1">
    <citation type="submission" date="2015-10" db="EMBL/GenBank/DDBJ databases">
        <title>Draft Genome Sequence of Chlorobium limicola strain Frasassi Growing under Artificial Lighting in the Frasassi Cave System.</title>
        <authorList>
            <person name="Mansor M."/>
            <person name="Macalady J."/>
        </authorList>
    </citation>
    <scope>NUCLEOTIDE SEQUENCE [LARGE SCALE GENOMIC DNA]</scope>
    <source>
        <strain evidence="1 2">Frasassi</strain>
    </source>
</reference>
<keyword evidence="2" id="KW-1185">Reference proteome</keyword>
<evidence type="ECO:0000313" key="2">
    <source>
        <dbReference type="Proteomes" id="UP000053937"/>
    </source>
</evidence>
<accession>A0A101J4V9</accession>
<comment type="caution">
    <text evidence="1">The sequence shown here is derived from an EMBL/GenBank/DDBJ whole genome shotgun (WGS) entry which is preliminary data.</text>
</comment>
<name>A0A101J4V9_CHLLI</name>
<sequence>MRSVIGWTLSGWLWAVKMDRKRNGLIASHRDSLMAGSRDGEDELLSFLANQLSSRMGRQSEAL</sequence>